<dbReference type="Gene3D" id="1.10.8.260">
    <property type="entry name" value="HI0933 insert domain-like"/>
    <property type="match status" value="1"/>
</dbReference>
<dbReference type="SUPFAM" id="SSF51905">
    <property type="entry name" value="FAD/NAD(P)-binding domain"/>
    <property type="match status" value="1"/>
</dbReference>
<feature type="domain" description="RsdA/BaiN/AoA(So)-like Rossmann fold-like" evidence="5">
    <location>
        <begin position="5"/>
        <end position="391"/>
    </location>
</feature>
<feature type="domain" description="RsdA/BaiN/AoA(So)-like insert" evidence="6">
    <location>
        <begin position="187"/>
        <end position="338"/>
    </location>
</feature>
<feature type="transmembrane region" description="Helical" evidence="4">
    <location>
        <begin position="6"/>
        <end position="23"/>
    </location>
</feature>
<dbReference type="SUPFAM" id="SSF160996">
    <property type="entry name" value="HI0933 insert domain-like"/>
    <property type="match status" value="1"/>
</dbReference>
<evidence type="ECO:0000259" key="6">
    <source>
        <dbReference type="Pfam" id="PF22780"/>
    </source>
</evidence>
<dbReference type="PANTHER" id="PTHR42887:SF2">
    <property type="entry name" value="OS12G0638800 PROTEIN"/>
    <property type="match status" value="1"/>
</dbReference>
<accession>A0A840YF95</accession>
<dbReference type="Pfam" id="PF03486">
    <property type="entry name" value="HI0933_like"/>
    <property type="match status" value="1"/>
</dbReference>
<evidence type="ECO:0000256" key="4">
    <source>
        <dbReference type="SAM" id="Phobius"/>
    </source>
</evidence>
<dbReference type="InterPro" id="IPR057661">
    <property type="entry name" value="RsdA/BaiN/AoA(So)_Rossmann"/>
</dbReference>
<keyword evidence="2" id="KW-0285">Flavoprotein</keyword>
<dbReference type="Gene3D" id="2.40.30.10">
    <property type="entry name" value="Translation factors"/>
    <property type="match status" value="1"/>
</dbReference>
<evidence type="ECO:0000313" key="7">
    <source>
        <dbReference type="EMBL" id="MBB5695027.1"/>
    </source>
</evidence>
<comment type="caution">
    <text evidence="7">The sequence shown here is derived from an EMBL/GenBank/DDBJ whole genome shotgun (WGS) entry which is preliminary data.</text>
</comment>
<protein>
    <recommendedName>
        <fullName evidence="9">Aminoacetone oxidase family FAD-binding enzyme</fullName>
    </recommendedName>
</protein>
<evidence type="ECO:0000313" key="8">
    <source>
        <dbReference type="Proteomes" id="UP000580654"/>
    </source>
</evidence>
<evidence type="ECO:0000256" key="3">
    <source>
        <dbReference type="ARBA" id="ARBA00022827"/>
    </source>
</evidence>
<dbReference type="NCBIfam" id="TIGR00275">
    <property type="entry name" value="aminoacetone oxidase family FAD-binding enzyme"/>
    <property type="match status" value="1"/>
</dbReference>
<keyword evidence="8" id="KW-1185">Reference proteome</keyword>
<proteinExistence type="predicted"/>
<dbReference type="AlphaFoldDB" id="A0A840YF95"/>
<keyword evidence="4" id="KW-0812">Transmembrane</keyword>
<evidence type="ECO:0000259" key="5">
    <source>
        <dbReference type="Pfam" id="PF03486"/>
    </source>
</evidence>
<gene>
    <name evidence="7" type="ORF">FHS87_003081</name>
</gene>
<keyword evidence="4" id="KW-0472">Membrane</keyword>
<reference evidence="7 8" key="1">
    <citation type="submission" date="2020-08" db="EMBL/GenBank/DDBJ databases">
        <title>Genomic Encyclopedia of Type Strains, Phase IV (KMG-IV): sequencing the most valuable type-strain genomes for metagenomic binning, comparative biology and taxonomic classification.</title>
        <authorList>
            <person name="Goeker M."/>
        </authorList>
    </citation>
    <scope>NUCLEOTIDE SEQUENCE [LARGE SCALE GENOMIC DNA]</scope>
    <source>
        <strain evidence="7 8">DSM 25622</strain>
    </source>
</reference>
<dbReference type="InterPro" id="IPR004792">
    <property type="entry name" value="BaiN-like"/>
</dbReference>
<dbReference type="Proteomes" id="UP000580654">
    <property type="component" value="Unassembled WGS sequence"/>
</dbReference>
<sequence length="393" mass="41836">MTDFDAIVLGAGAAGLMCAFVAGQRGRRVLLLDHADAPGAKILISGGGRCNFTNTGTEPSRFFSANPHLARSALSRYTQHDFIALVEKHRIPYHEKTLGQLFCDGSARAILDLLLRECEAGGVDMRLRHRIVDVSRADAFRVETDRGTFTAPALVLATGGLSIPKMGATGLSLEIARRFGLPVVETRPALVPLTFGEADLALMRPISGVSLPVEARVGKARFREAMLFTHRGLSGPAILQVSTPWRPGDAVTLDLMPDADATAWLLARKEERPRASLHTVLAERMPQRLASALGTVRLAAHARPMGELGNKALKEVAALLKGMALTPTGTEGYAKAEVMAGGVDTAALSSQTLAAKEVPGLHVIGEAVDVTGWLGGYNFQWAWSSGWCAGMSV</sequence>
<dbReference type="InterPro" id="IPR036188">
    <property type="entry name" value="FAD/NAD-bd_sf"/>
</dbReference>
<comment type="cofactor">
    <cofactor evidence="1">
        <name>FAD</name>
        <dbReference type="ChEBI" id="CHEBI:57692"/>
    </cofactor>
</comment>
<dbReference type="Gene3D" id="3.50.50.60">
    <property type="entry name" value="FAD/NAD(P)-binding domain"/>
    <property type="match status" value="1"/>
</dbReference>
<dbReference type="EMBL" id="JACIJD010000014">
    <property type="protein sequence ID" value="MBB5695027.1"/>
    <property type="molecule type" value="Genomic_DNA"/>
</dbReference>
<dbReference type="InterPro" id="IPR023166">
    <property type="entry name" value="BaiN-like_dom_sf"/>
</dbReference>
<evidence type="ECO:0000256" key="1">
    <source>
        <dbReference type="ARBA" id="ARBA00001974"/>
    </source>
</evidence>
<organism evidence="7 8">
    <name type="scientific">Muricoccus pecuniae</name>
    <dbReference type="NCBI Taxonomy" id="693023"/>
    <lineage>
        <taxon>Bacteria</taxon>
        <taxon>Pseudomonadati</taxon>
        <taxon>Pseudomonadota</taxon>
        <taxon>Alphaproteobacteria</taxon>
        <taxon>Acetobacterales</taxon>
        <taxon>Roseomonadaceae</taxon>
        <taxon>Muricoccus</taxon>
    </lineage>
</organism>
<dbReference type="PRINTS" id="PR00411">
    <property type="entry name" value="PNDRDTASEI"/>
</dbReference>
<dbReference type="RefSeq" id="WP_184520160.1">
    <property type="nucleotide sequence ID" value="NZ_JACIJD010000014.1"/>
</dbReference>
<name>A0A840YF95_9PROT</name>
<keyword evidence="3" id="KW-0274">FAD</keyword>
<evidence type="ECO:0000256" key="2">
    <source>
        <dbReference type="ARBA" id="ARBA00022630"/>
    </source>
</evidence>
<dbReference type="Pfam" id="PF22780">
    <property type="entry name" value="HI0933_like_1st"/>
    <property type="match status" value="1"/>
</dbReference>
<keyword evidence="4" id="KW-1133">Transmembrane helix</keyword>
<evidence type="ECO:0008006" key="9">
    <source>
        <dbReference type="Google" id="ProtNLM"/>
    </source>
</evidence>
<dbReference type="InterPro" id="IPR055178">
    <property type="entry name" value="RsdA/BaiN/AoA(So)-like_dom"/>
</dbReference>
<dbReference type="PANTHER" id="PTHR42887">
    <property type="entry name" value="OS12G0638800 PROTEIN"/>
    <property type="match status" value="1"/>
</dbReference>